<sequence>MINPDPRKLSGREKNVFYRPGLLRKNDKFGENRKNQGLKACFKPENRTKKYEF</sequence>
<dbReference type="GeneID" id="68225880"/>
<reference evidence="1" key="1">
    <citation type="journal article" date="2020" name="bioRxiv">
        <title>A rank-normalized archaeal taxonomy based on genome phylogeny resolves widespread incomplete and uneven classifications.</title>
        <authorList>
            <person name="Rinke C."/>
            <person name="Chuvochina M."/>
            <person name="Mussig A.J."/>
            <person name="Chaumeil P.-A."/>
            <person name="Waite D.W."/>
            <person name="Whitman W.B."/>
            <person name="Parks D.H."/>
            <person name="Hugenholtz P."/>
        </authorList>
    </citation>
    <scope>NUCLEOTIDE SEQUENCE</scope>
    <source>
        <strain evidence="1">UBA8876</strain>
    </source>
</reference>
<evidence type="ECO:0000313" key="2">
    <source>
        <dbReference type="Proteomes" id="UP000600774"/>
    </source>
</evidence>
<gene>
    <name evidence="1" type="ORF">HA338_08325</name>
</gene>
<dbReference type="Proteomes" id="UP000600774">
    <property type="component" value="Unassembled WGS sequence"/>
</dbReference>
<name>A0A832SBN0_9EURY</name>
<evidence type="ECO:0000313" key="1">
    <source>
        <dbReference type="EMBL" id="HIH94034.1"/>
    </source>
</evidence>
<proteinExistence type="predicted"/>
<dbReference type="RefSeq" id="WP_157860068.1">
    <property type="nucleotide sequence ID" value="NZ_DUJU01000095.1"/>
</dbReference>
<accession>A0A832SBN0</accession>
<dbReference type="AlphaFoldDB" id="A0A832SBN0"/>
<protein>
    <submittedName>
        <fullName evidence="1">Uncharacterized protein</fullName>
    </submittedName>
</protein>
<comment type="caution">
    <text evidence="1">The sequence shown here is derived from an EMBL/GenBank/DDBJ whole genome shotgun (WGS) entry which is preliminary data.</text>
</comment>
<organism evidence="1 2">
    <name type="scientific">Methanosarcina acetivorans</name>
    <dbReference type="NCBI Taxonomy" id="2214"/>
    <lineage>
        <taxon>Archaea</taxon>
        <taxon>Methanobacteriati</taxon>
        <taxon>Methanobacteriota</taxon>
        <taxon>Stenosarchaea group</taxon>
        <taxon>Methanomicrobia</taxon>
        <taxon>Methanosarcinales</taxon>
        <taxon>Methanosarcinaceae</taxon>
        <taxon>Methanosarcina</taxon>
    </lineage>
</organism>
<dbReference type="EMBL" id="DUJU01000095">
    <property type="protein sequence ID" value="HIH94034.1"/>
    <property type="molecule type" value="Genomic_DNA"/>
</dbReference>